<feature type="compositionally biased region" description="Pro residues" evidence="2">
    <location>
        <begin position="732"/>
        <end position="742"/>
    </location>
</feature>
<feature type="region of interest" description="Disordered" evidence="2">
    <location>
        <begin position="542"/>
        <end position="646"/>
    </location>
</feature>
<feature type="compositionally biased region" description="Basic and acidic residues" evidence="2">
    <location>
        <begin position="396"/>
        <end position="405"/>
    </location>
</feature>
<dbReference type="Proteomes" id="UP001165090">
    <property type="component" value="Unassembled WGS sequence"/>
</dbReference>
<feature type="compositionally biased region" description="Low complexity" evidence="2">
    <location>
        <begin position="432"/>
        <end position="453"/>
    </location>
</feature>
<feature type="compositionally biased region" description="Polar residues" evidence="2">
    <location>
        <begin position="118"/>
        <end position="129"/>
    </location>
</feature>
<gene>
    <name evidence="3" type="ORF">VaNZ11_003466</name>
</gene>
<reference evidence="3 4" key="1">
    <citation type="journal article" date="2023" name="IScience">
        <title>Expanded male sex-determining region conserved during the evolution of homothallism in the green alga Volvox.</title>
        <authorList>
            <person name="Yamamoto K."/>
            <person name="Matsuzaki R."/>
            <person name="Mahakham W."/>
            <person name="Heman W."/>
            <person name="Sekimoto H."/>
            <person name="Kawachi M."/>
            <person name="Minakuchi Y."/>
            <person name="Toyoda A."/>
            <person name="Nozaki H."/>
        </authorList>
    </citation>
    <scope>NUCLEOTIDE SEQUENCE [LARGE SCALE GENOMIC DNA]</scope>
    <source>
        <strain evidence="3 4">NIES-4468</strain>
    </source>
</reference>
<feature type="compositionally biased region" description="Polar residues" evidence="2">
    <location>
        <begin position="598"/>
        <end position="618"/>
    </location>
</feature>
<feature type="coiled-coil region" evidence="1">
    <location>
        <begin position="662"/>
        <end position="692"/>
    </location>
</feature>
<evidence type="ECO:0000313" key="4">
    <source>
        <dbReference type="Proteomes" id="UP001165090"/>
    </source>
</evidence>
<accession>A0ABQ5RVW8</accession>
<dbReference type="EMBL" id="BSDZ01000009">
    <property type="protein sequence ID" value="GLI61177.1"/>
    <property type="molecule type" value="Genomic_DNA"/>
</dbReference>
<feature type="compositionally biased region" description="Low complexity" evidence="2">
    <location>
        <begin position="722"/>
        <end position="731"/>
    </location>
</feature>
<feature type="compositionally biased region" description="Low complexity" evidence="2">
    <location>
        <begin position="45"/>
        <end position="64"/>
    </location>
</feature>
<name>A0ABQ5RVW8_9CHLO</name>
<feature type="non-terminal residue" evidence="3">
    <location>
        <position position="1276"/>
    </location>
</feature>
<feature type="compositionally biased region" description="Basic and acidic residues" evidence="2">
    <location>
        <begin position="627"/>
        <end position="640"/>
    </location>
</feature>
<feature type="compositionally biased region" description="Polar residues" evidence="2">
    <location>
        <begin position="1266"/>
        <end position="1276"/>
    </location>
</feature>
<feature type="region of interest" description="Disordered" evidence="2">
    <location>
        <begin position="319"/>
        <end position="344"/>
    </location>
</feature>
<feature type="region of interest" description="Disordered" evidence="2">
    <location>
        <begin position="722"/>
        <end position="817"/>
    </location>
</feature>
<protein>
    <submittedName>
        <fullName evidence="3">Uncharacterized protein</fullName>
    </submittedName>
</protein>
<proteinExistence type="predicted"/>
<feature type="compositionally biased region" description="Gly residues" evidence="2">
    <location>
        <begin position="324"/>
        <end position="340"/>
    </location>
</feature>
<feature type="non-terminal residue" evidence="3">
    <location>
        <position position="1"/>
    </location>
</feature>
<keyword evidence="4" id="KW-1185">Reference proteome</keyword>
<feature type="compositionally biased region" description="Basic residues" evidence="2">
    <location>
        <begin position="406"/>
        <end position="417"/>
    </location>
</feature>
<feature type="compositionally biased region" description="Basic and acidic residues" evidence="2">
    <location>
        <begin position="1"/>
        <end position="22"/>
    </location>
</feature>
<evidence type="ECO:0000256" key="2">
    <source>
        <dbReference type="SAM" id="MobiDB-lite"/>
    </source>
</evidence>
<feature type="region of interest" description="Disordered" evidence="2">
    <location>
        <begin position="1"/>
        <end position="64"/>
    </location>
</feature>
<sequence length="1276" mass="130674">APPDAESKATSELGEPRTEGKRAGKAGTEPSSDPVPAEDAAEGSPMAPMETEASAAAPEMSAAVSVVTDPPILSSHAAAESVPTSSPTIAASRRAGNLQATAALSHGASAQAFPVSKPGSSASAQSTGGRMTAATAMSGPQTAAPPVGSPDAGRSAPIRGASVAVTGPEGTSRTSKVARSHRPADANPLPHNAHEHAKAKSYAQLYTGRSTDVPNGGGTSIRSSAAAEAPGQSSSQLFWATEPVANSADSEYETSPVAGDVPPSSDDGGQFNKVDGNGAPAPPRRVPRADPDNELGLIIQVEAEAVQLGLEIYARADNSPEDYGGSGRDVGNQGQGVGDGESGEESLEVIMAMGRRPSEIAELLLGGMTAEVSAATAGNGDVAYDKEARRHHKREKKEQKRALRREQKRQRRQRKRALMGLDPYGNNGDSGGESSSSSTSTSSASGSRSSSNSKNVESHCGDSGHGGQIRAADSRAMLPLSAASTSPDDIGLFGLGGDAPPTAAHPEALNDDLVEGRILTSAGTAAALGLELLFAPREDTTELLPRRGDGDADRDPSGCVPSYLLKTPPLEARTSDDMTFQPRPGSDYAPSLAPTIASDGSSTLTRTVETSEQTSQSLPAPLPNGRRTVDSRGSEDRDASIRSLEVNDDDHEQFLAMRDERSRKIAEQLAALQEESRQLQQQSTLLQERTREIRSVGLPTPLQFTNASTPTLLLKEPHIHPQAAEQAGPAAGPSPPQEPEGPPSGASGTMAIGSLPPLRHRVPSPAVTAATESSGLTDGPAPSPLESQPCSDVNPLDASPLRKQPPINWALPNRNAKPMNKRSAATTAAAPLQAQALLTQSNGAHRMPALVHAKMQRTGSSSSLIDALLPRWAEQVESPVMTPENRHSNPHSHALPPLPGRPPAAAIDGAFEGLSPASPPQPLMQHTPKGRLGEIPSSTVAGAAAGGRGQGLLHVKSRLGAAIATTAPGPHHRGHACPLTKAGIPSKMAQPQPGQPQQSLGMPPPAVPTGIMQSPYTSMLAVAQQLVMPADWGQAGVPLGLPQPPLPPPPLPGLPLAPGTVIGISAMFPPQPGMIQPPASIATTTGPSTARAPAPVTKRAVGSKGPMRSMKAVKAAAGPAGAGNGFAADGVSNNGGGMDDSYYPSSTGGMEKAPPPWVQITGQSLAMGASPGTVPMPMQPPLGSLGLLPSPGLYFGAANGMMVPWMHDRINGSDGVGDSNGTSAFQHQSVQNGLALPPVRLQAGKGKMSRSAPPGSYSAREKAVGTNVSTATVEVP</sequence>
<feature type="compositionally biased region" description="Basic and acidic residues" evidence="2">
    <location>
        <begin position="542"/>
        <end position="556"/>
    </location>
</feature>
<evidence type="ECO:0000313" key="3">
    <source>
        <dbReference type="EMBL" id="GLI61177.1"/>
    </source>
</evidence>
<feature type="region of interest" description="Disordered" evidence="2">
    <location>
        <begin position="382"/>
        <end position="469"/>
    </location>
</feature>
<feature type="region of interest" description="Disordered" evidence="2">
    <location>
        <begin position="1243"/>
        <end position="1276"/>
    </location>
</feature>
<evidence type="ECO:0000256" key="1">
    <source>
        <dbReference type="SAM" id="Coils"/>
    </source>
</evidence>
<organism evidence="3 4">
    <name type="scientific">Volvox africanus</name>
    <dbReference type="NCBI Taxonomy" id="51714"/>
    <lineage>
        <taxon>Eukaryota</taxon>
        <taxon>Viridiplantae</taxon>
        <taxon>Chlorophyta</taxon>
        <taxon>core chlorophytes</taxon>
        <taxon>Chlorophyceae</taxon>
        <taxon>CS clade</taxon>
        <taxon>Chlamydomonadales</taxon>
        <taxon>Volvocaceae</taxon>
        <taxon>Volvox</taxon>
    </lineage>
</organism>
<keyword evidence="1" id="KW-0175">Coiled coil</keyword>
<feature type="region of interest" description="Disordered" evidence="2">
    <location>
        <begin position="1084"/>
        <end position="1108"/>
    </location>
</feature>
<comment type="caution">
    <text evidence="3">The sequence shown here is derived from an EMBL/GenBank/DDBJ whole genome shotgun (WGS) entry which is preliminary data.</text>
</comment>
<feature type="region of interest" description="Disordered" evidence="2">
    <location>
        <begin position="880"/>
        <end position="902"/>
    </location>
</feature>
<feature type="region of interest" description="Disordered" evidence="2">
    <location>
        <begin position="107"/>
        <end position="291"/>
    </location>
</feature>